<keyword evidence="2" id="KW-1185">Reference proteome</keyword>
<evidence type="ECO:0000313" key="2">
    <source>
        <dbReference type="Proteomes" id="UP001732700"/>
    </source>
</evidence>
<dbReference type="EnsemblPlants" id="AVESA.00010b.r2.2AG0255880.1">
    <property type="protein sequence ID" value="AVESA.00010b.r2.2AG0255880.1.CDS"/>
    <property type="gene ID" value="AVESA.00010b.r2.2AG0255880"/>
</dbReference>
<reference evidence="1" key="2">
    <citation type="submission" date="2025-09" db="UniProtKB">
        <authorList>
            <consortium name="EnsemblPlants"/>
        </authorList>
    </citation>
    <scope>IDENTIFICATION</scope>
</reference>
<proteinExistence type="predicted"/>
<dbReference type="Proteomes" id="UP001732700">
    <property type="component" value="Chromosome 2A"/>
</dbReference>
<accession>A0ACD5UJ60</accession>
<evidence type="ECO:0000313" key="1">
    <source>
        <dbReference type="EnsemblPlants" id="AVESA.00010b.r2.2AG0255880.1.CDS"/>
    </source>
</evidence>
<organism evidence="1 2">
    <name type="scientific">Avena sativa</name>
    <name type="common">Oat</name>
    <dbReference type="NCBI Taxonomy" id="4498"/>
    <lineage>
        <taxon>Eukaryota</taxon>
        <taxon>Viridiplantae</taxon>
        <taxon>Streptophyta</taxon>
        <taxon>Embryophyta</taxon>
        <taxon>Tracheophyta</taxon>
        <taxon>Spermatophyta</taxon>
        <taxon>Magnoliopsida</taxon>
        <taxon>Liliopsida</taxon>
        <taxon>Poales</taxon>
        <taxon>Poaceae</taxon>
        <taxon>BOP clade</taxon>
        <taxon>Pooideae</taxon>
        <taxon>Poodae</taxon>
        <taxon>Poeae</taxon>
        <taxon>Poeae Chloroplast Group 1 (Aveneae type)</taxon>
        <taxon>Aveninae</taxon>
        <taxon>Avena</taxon>
    </lineage>
</organism>
<protein>
    <submittedName>
        <fullName evidence="1">Uncharacterized protein</fullName>
    </submittedName>
</protein>
<sequence>MDESWRCTMGAVLPRQRSSDGQHGAGAGHQSLAPDDFRDVFGGPPRTVLLSSFYGDAAADYHAATAGHGGQYPHYYSYGAATDAFCRRDGRGKMPPAAVPTEEGFFDDIFGARARHAQRSRSRSKSTKSSSVVSSDEFGSGRSAFRSAVTGGGRGDAALCSFASKLRPIAIPSRRYDSSPPSSASTRGEYQSTFTCSTAAYPACRYYYGNDGDWTNQSSSAASASGQGAAAESSSAAPGRHHRGASSGFCCFTSNPETNSREPSFRRTQRRGRAQPPIVDDTATTECSGAADDYGWYYSPSSAASSSLFGNQPRRRTPHRLEEAVMTHRLEEAVMMEVRERAPLLMDDDGDIDSVGAAAVDEAIAWAKERFWSQA</sequence>
<name>A0ACD5UJ60_AVESA</name>
<reference evidence="1" key="1">
    <citation type="submission" date="2021-05" db="EMBL/GenBank/DDBJ databases">
        <authorList>
            <person name="Scholz U."/>
            <person name="Mascher M."/>
            <person name="Fiebig A."/>
        </authorList>
    </citation>
    <scope>NUCLEOTIDE SEQUENCE [LARGE SCALE GENOMIC DNA]</scope>
</reference>